<dbReference type="AlphaFoldDB" id="A0A978W393"/>
<proteinExistence type="predicted"/>
<gene>
    <name evidence="1" type="ORF">FEM48_Zijuj01G0199700</name>
</gene>
<comment type="caution">
    <text evidence="1">The sequence shown here is derived from an EMBL/GenBank/DDBJ whole genome shotgun (WGS) entry which is preliminary data.</text>
</comment>
<accession>A0A978W393</accession>
<reference evidence="1" key="1">
    <citation type="journal article" date="2021" name="Front. Plant Sci.">
        <title>Chromosome-Scale Genome Assembly for Chinese Sour Jujube and Insights Into Its Genome Evolution and Domestication Signature.</title>
        <authorList>
            <person name="Shen L.-Y."/>
            <person name="Luo H."/>
            <person name="Wang X.-L."/>
            <person name="Wang X.-M."/>
            <person name="Qiu X.-J."/>
            <person name="Liu H."/>
            <person name="Zhou S.-S."/>
            <person name="Jia K.-H."/>
            <person name="Nie S."/>
            <person name="Bao Y.-T."/>
            <person name="Zhang R.-G."/>
            <person name="Yun Q.-Z."/>
            <person name="Chai Y.-H."/>
            <person name="Lu J.-Y."/>
            <person name="Li Y."/>
            <person name="Zhao S.-W."/>
            <person name="Mao J.-F."/>
            <person name="Jia S.-G."/>
            <person name="Mao Y.-M."/>
        </authorList>
    </citation>
    <scope>NUCLEOTIDE SEQUENCE</scope>
    <source>
        <strain evidence="1">AT0</strain>
        <tissue evidence="1">Leaf</tissue>
    </source>
</reference>
<evidence type="ECO:0000313" key="1">
    <source>
        <dbReference type="EMBL" id="KAH7546427.1"/>
    </source>
</evidence>
<evidence type="ECO:0000313" key="2">
    <source>
        <dbReference type="Proteomes" id="UP000813462"/>
    </source>
</evidence>
<name>A0A978W393_ZIZJJ</name>
<dbReference type="Proteomes" id="UP000813462">
    <property type="component" value="Unassembled WGS sequence"/>
</dbReference>
<organism evidence="1 2">
    <name type="scientific">Ziziphus jujuba var. spinosa</name>
    <dbReference type="NCBI Taxonomy" id="714518"/>
    <lineage>
        <taxon>Eukaryota</taxon>
        <taxon>Viridiplantae</taxon>
        <taxon>Streptophyta</taxon>
        <taxon>Embryophyta</taxon>
        <taxon>Tracheophyta</taxon>
        <taxon>Spermatophyta</taxon>
        <taxon>Magnoliopsida</taxon>
        <taxon>eudicotyledons</taxon>
        <taxon>Gunneridae</taxon>
        <taxon>Pentapetalae</taxon>
        <taxon>rosids</taxon>
        <taxon>fabids</taxon>
        <taxon>Rosales</taxon>
        <taxon>Rhamnaceae</taxon>
        <taxon>Paliureae</taxon>
        <taxon>Ziziphus</taxon>
    </lineage>
</organism>
<dbReference type="EMBL" id="JAEACU010000001">
    <property type="protein sequence ID" value="KAH7546427.1"/>
    <property type="molecule type" value="Genomic_DNA"/>
</dbReference>
<protein>
    <submittedName>
        <fullName evidence="1">Uncharacterized protein</fullName>
    </submittedName>
</protein>
<sequence length="51" mass="5689">MLAKTVSIARELVPASFEYIPHMEPQNAFEICGAFEQLLGIWLLQGTSYSS</sequence>